<feature type="region of interest" description="Disordered" evidence="1">
    <location>
        <begin position="256"/>
        <end position="279"/>
    </location>
</feature>
<feature type="compositionally biased region" description="Low complexity" evidence="1">
    <location>
        <begin position="130"/>
        <end position="149"/>
    </location>
</feature>
<accession>A0ABR4F2X1</accession>
<organism evidence="2 3">
    <name type="scientific">Diaporthe vaccinii</name>
    <dbReference type="NCBI Taxonomy" id="105482"/>
    <lineage>
        <taxon>Eukaryota</taxon>
        <taxon>Fungi</taxon>
        <taxon>Dikarya</taxon>
        <taxon>Ascomycota</taxon>
        <taxon>Pezizomycotina</taxon>
        <taxon>Sordariomycetes</taxon>
        <taxon>Sordariomycetidae</taxon>
        <taxon>Diaporthales</taxon>
        <taxon>Diaporthaceae</taxon>
        <taxon>Diaporthe</taxon>
        <taxon>Diaporthe eres species complex</taxon>
    </lineage>
</organism>
<reference evidence="2 3" key="1">
    <citation type="submission" date="2024-03" db="EMBL/GenBank/DDBJ databases">
        <title>A high-quality draft genome sequence of Diaporthe vaccinii, a causative agent of upright dieback and viscid rot disease in cranberry plants.</title>
        <authorList>
            <person name="Sarrasin M."/>
            <person name="Lang B.F."/>
            <person name="Burger G."/>
        </authorList>
    </citation>
    <scope>NUCLEOTIDE SEQUENCE [LARGE SCALE GENOMIC DNA]</scope>
    <source>
        <strain evidence="2 3">IS7</strain>
    </source>
</reference>
<name>A0ABR4F2X1_9PEZI</name>
<keyword evidence="3" id="KW-1185">Reference proteome</keyword>
<gene>
    <name evidence="2" type="ORF">FJTKL_02872</name>
</gene>
<feature type="region of interest" description="Disordered" evidence="1">
    <location>
        <begin position="98"/>
        <end position="220"/>
    </location>
</feature>
<feature type="compositionally biased region" description="Basic residues" evidence="1">
    <location>
        <begin position="1"/>
        <end position="10"/>
    </location>
</feature>
<comment type="caution">
    <text evidence="2">The sequence shown here is derived from an EMBL/GenBank/DDBJ whole genome shotgun (WGS) entry which is preliminary data.</text>
</comment>
<feature type="compositionally biased region" description="Basic and acidic residues" evidence="1">
    <location>
        <begin position="30"/>
        <end position="47"/>
    </location>
</feature>
<dbReference type="Proteomes" id="UP001600888">
    <property type="component" value="Unassembled WGS sequence"/>
</dbReference>
<feature type="compositionally biased region" description="Acidic residues" evidence="1">
    <location>
        <begin position="262"/>
        <end position="273"/>
    </location>
</feature>
<sequence>MTPIQARRRVRLDSKQQPMTPCSSPVRDVSGQKDCLDPTTISEDHQQNEQQQLEENDDPQRIDRPADQRSTRVAHAVVELQGLSLDIDTFTKGKSDVVEVLSDNDENNKGNGPKPPVSSPDDSEGASQTSSEESWASFPSSGSNSTDSNSDAEEEEEKSAPGPGAEASLPSPEASFKFHEEFDGGGDDFDGTGGPEPPTGEKFTMENNDEEDAPYGIDMGPWSSRAIPKWAFLRSSNSLPVLGLGPEDFYHGGSALRHEVSAEDDEDGDEGLDEDGKRSRWSQEIAGIGVVYL</sequence>
<protein>
    <submittedName>
        <fullName evidence="2">Uncharacterized protein</fullName>
    </submittedName>
</protein>
<feature type="region of interest" description="Disordered" evidence="1">
    <location>
        <begin position="1"/>
        <end position="72"/>
    </location>
</feature>
<evidence type="ECO:0000313" key="2">
    <source>
        <dbReference type="EMBL" id="KAL2289032.1"/>
    </source>
</evidence>
<evidence type="ECO:0000256" key="1">
    <source>
        <dbReference type="SAM" id="MobiDB-lite"/>
    </source>
</evidence>
<feature type="compositionally biased region" description="Basic and acidic residues" evidence="1">
    <location>
        <begin position="58"/>
        <end position="70"/>
    </location>
</feature>
<evidence type="ECO:0000313" key="3">
    <source>
        <dbReference type="Proteomes" id="UP001600888"/>
    </source>
</evidence>
<dbReference type="EMBL" id="JBAWTH010000014">
    <property type="protein sequence ID" value="KAL2289032.1"/>
    <property type="molecule type" value="Genomic_DNA"/>
</dbReference>
<proteinExistence type="predicted"/>